<proteinExistence type="predicted"/>
<dbReference type="RefSeq" id="WP_378590533.1">
    <property type="nucleotide sequence ID" value="NZ_JBHSKD010000011.1"/>
</dbReference>
<accession>A0ABW0BL95</accession>
<gene>
    <name evidence="1" type="ORF">ACFPGP_12385</name>
</gene>
<evidence type="ECO:0000313" key="1">
    <source>
        <dbReference type="EMBL" id="MFC5177476.1"/>
    </source>
</evidence>
<evidence type="ECO:0008006" key="3">
    <source>
        <dbReference type="Google" id="ProtNLM"/>
    </source>
</evidence>
<name>A0ABW0BL95_9ACTN</name>
<dbReference type="Proteomes" id="UP001596087">
    <property type="component" value="Unassembled WGS sequence"/>
</dbReference>
<protein>
    <recommendedName>
        <fullName evidence="3">Alternate-type signal peptide domain-containing protein</fullName>
    </recommendedName>
</protein>
<keyword evidence="2" id="KW-1185">Reference proteome</keyword>
<dbReference type="EMBL" id="JBHSKD010000011">
    <property type="protein sequence ID" value="MFC5177476.1"/>
    <property type="molecule type" value="Genomic_DNA"/>
</dbReference>
<evidence type="ECO:0000313" key="2">
    <source>
        <dbReference type="Proteomes" id="UP001596087"/>
    </source>
</evidence>
<sequence>MTTKKSQKVLVPLATLLVAGAVAIGSGATWTSTTGTGLSVTSGTLLHTNNRDGLTLTVADIKPGDVLSGTLTIANTGTLDSTLTMAETASSSGFAAGGLNLRISQGATVVYDGDFGGLSTTPVDLGALDTGATTDLTFEVSIPATDTGTANQGKSADATYQFVTTQLAGQSLTGQWL</sequence>
<reference evidence="2" key="1">
    <citation type="journal article" date="2019" name="Int. J. Syst. Evol. Microbiol.">
        <title>The Global Catalogue of Microorganisms (GCM) 10K type strain sequencing project: providing services to taxonomists for standard genome sequencing and annotation.</title>
        <authorList>
            <consortium name="The Broad Institute Genomics Platform"/>
            <consortium name="The Broad Institute Genome Sequencing Center for Infectious Disease"/>
            <person name="Wu L."/>
            <person name="Ma J."/>
        </authorList>
    </citation>
    <scope>NUCLEOTIDE SEQUENCE [LARGE SCALE GENOMIC DNA]</scope>
    <source>
        <strain evidence="2">DFY41</strain>
    </source>
</reference>
<comment type="caution">
    <text evidence="1">The sequence shown here is derived from an EMBL/GenBank/DDBJ whole genome shotgun (WGS) entry which is preliminary data.</text>
</comment>
<organism evidence="1 2">
    <name type="scientific">Nocardioides taihuensis</name>
    <dbReference type="NCBI Taxonomy" id="1835606"/>
    <lineage>
        <taxon>Bacteria</taxon>
        <taxon>Bacillati</taxon>
        <taxon>Actinomycetota</taxon>
        <taxon>Actinomycetes</taxon>
        <taxon>Propionibacteriales</taxon>
        <taxon>Nocardioidaceae</taxon>
        <taxon>Nocardioides</taxon>
    </lineage>
</organism>